<keyword evidence="1" id="KW-0998">Cell outer membrane</keyword>
<comment type="subcellular location">
    <subcellularLocation>
        <location evidence="1">Cell outer membrane</location>
        <topology evidence="1">Multi-pass membrane protein</topology>
    </subcellularLocation>
</comment>
<dbReference type="InterPro" id="IPR039426">
    <property type="entry name" value="TonB-dep_rcpt-like"/>
</dbReference>
<feature type="chain" id="PRO_5045113321" evidence="2">
    <location>
        <begin position="21"/>
        <end position="203"/>
    </location>
</feature>
<comment type="similarity">
    <text evidence="1">Belongs to the TonB-dependent receptor family.</text>
</comment>
<sequence>MKKKLTILLSFLLLSFGINSQSQKITIKVKNQRNKPISGAIILIDDLKQDKTTNFNGVFKTRLNKKPKTISAFHPEIGITKIAYNGKEKINIYIRGGNEKVIVKNAANEVSGNSIQFNSIYDYLRGKVSGVSISADNVIRIRGYNSFSGNMDPLFVLNNIEVPESVFAAIDPNEVKKVTILKGPDSSSYGVRGANGVIVIKTK</sequence>
<dbReference type="EMBL" id="CP150496">
    <property type="protein sequence ID" value="WYW56890.1"/>
    <property type="molecule type" value="Genomic_DNA"/>
</dbReference>
<dbReference type="SUPFAM" id="SSF56935">
    <property type="entry name" value="Porins"/>
    <property type="match status" value="1"/>
</dbReference>
<keyword evidence="1" id="KW-0813">Transport</keyword>
<dbReference type="Proteomes" id="UP001491088">
    <property type="component" value="Chromosome"/>
</dbReference>
<dbReference type="SUPFAM" id="SSF49464">
    <property type="entry name" value="Carboxypeptidase regulatory domain-like"/>
    <property type="match status" value="1"/>
</dbReference>
<feature type="domain" description="TonB-dependent receptor plug" evidence="3">
    <location>
        <begin position="116"/>
        <end position="197"/>
    </location>
</feature>
<keyword evidence="1" id="KW-0472">Membrane</keyword>
<keyword evidence="2" id="KW-0732">Signal</keyword>
<dbReference type="PROSITE" id="PS52016">
    <property type="entry name" value="TONB_DEPENDENT_REC_3"/>
    <property type="match status" value="1"/>
</dbReference>
<accession>A0ABZ2TUV8</accession>
<evidence type="ECO:0000256" key="1">
    <source>
        <dbReference type="PROSITE-ProRule" id="PRU01360"/>
    </source>
</evidence>
<name>A0ABZ2TUV8_9FLAO</name>
<reference evidence="4 5" key="1">
    <citation type="submission" date="2024-03" db="EMBL/GenBank/DDBJ databases">
        <authorList>
            <person name="Cao K."/>
        </authorList>
    </citation>
    <scope>NUCLEOTIDE SEQUENCE [LARGE SCALE GENOMIC DNA]</scope>
    <source>
        <strain evidence="4 5">MCCC 1K00696</strain>
    </source>
</reference>
<dbReference type="RefSeq" id="WP_340935000.1">
    <property type="nucleotide sequence ID" value="NZ_CP150496.1"/>
</dbReference>
<protein>
    <submittedName>
        <fullName evidence="4">TonB-dependent receptor plug domain-containing protein</fullName>
    </submittedName>
</protein>
<keyword evidence="4" id="KW-0675">Receptor</keyword>
<keyword evidence="5" id="KW-1185">Reference proteome</keyword>
<feature type="signal peptide" evidence="2">
    <location>
        <begin position="1"/>
        <end position="20"/>
    </location>
</feature>
<evidence type="ECO:0000259" key="3">
    <source>
        <dbReference type="Pfam" id="PF07715"/>
    </source>
</evidence>
<organism evidence="4 5">
    <name type="scientific">Polaribacter marinaquae</name>
    <dbReference type="NCBI Taxonomy" id="1642819"/>
    <lineage>
        <taxon>Bacteria</taxon>
        <taxon>Pseudomonadati</taxon>
        <taxon>Bacteroidota</taxon>
        <taxon>Flavobacteriia</taxon>
        <taxon>Flavobacteriales</taxon>
        <taxon>Flavobacteriaceae</taxon>
    </lineage>
</organism>
<proteinExistence type="inferred from homology"/>
<dbReference type="InterPro" id="IPR012910">
    <property type="entry name" value="Plug_dom"/>
</dbReference>
<gene>
    <name evidence="4" type="ORF">WG950_06500</name>
</gene>
<keyword evidence="1" id="KW-1134">Transmembrane beta strand</keyword>
<dbReference type="Gene3D" id="2.170.130.10">
    <property type="entry name" value="TonB-dependent receptor, plug domain"/>
    <property type="match status" value="1"/>
</dbReference>
<evidence type="ECO:0000256" key="2">
    <source>
        <dbReference type="SAM" id="SignalP"/>
    </source>
</evidence>
<evidence type="ECO:0000313" key="5">
    <source>
        <dbReference type="Proteomes" id="UP001491088"/>
    </source>
</evidence>
<dbReference type="Pfam" id="PF07715">
    <property type="entry name" value="Plug"/>
    <property type="match status" value="1"/>
</dbReference>
<keyword evidence="1" id="KW-0812">Transmembrane</keyword>
<dbReference type="InterPro" id="IPR037066">
    <property type="entry name" value="Plug_dom_sf"/>
</dbReference>
<evidence type="ECO:0000313" key="4">
    <source>
        <dbReference type="EMBL" id="WYW56890.1"/>
    </source>
</evidence>
<dbReference type="InterPro" id="IPR008969">
    <property type="entry name" value="CarboxyPept-like_regulatory"/>
</dbReference>